<evidence type="ECO:0000313" key="3">
    <source>
        <dbReference type="Proteomes" id="UP000177310"/>
    </source>
</evidence>
<comment type="caution">
    <text evidence="2">The sequence shown here is derived from an EMBL/GenBank/DDBJ whole genome shotgun (WGS) entry which is preliminary data.</text>
</comment>
<gene>
    <name evidence="2" type="ORF">A3J59_03405</name>
</gene>
<dbReference type="Gene3D" id="3.40.50.720">
    <property type="entry name" value="NAD(P)-binding Rossmann-like Domain"/>
    <property type="match status" value="1"/>
</dbReference>
<dbReference type="InterPro" id="IPR013691">
    <property type="entry name" value="MeTrfase_14"/>
</dbReference>
<reference evidence="2 3" key="1">
    <citation type="journal article" date="2016" name="Nat. Commun.">
        <title>Thousands of microbial genomes shed light on interconnected biogeochemical processes in an aquifer system.</title>
        <authorList>
            <person name="Anantharaman K."/>
            <person name="Brown C.T."/>
            <person name="Hug L.A."/>
            <person name="Sharon I."/>
            <person name="Castelle C.J."/>
            <person name="Probst A.J."/>
            <person name="Thomas B.C."/>
            <person name="Singh A."/>
            <person name="Wilkins M.J."/>
            <person name="Karaoz U."/>
            <person name="Brodie E.L."/>
            <person name="Williams K.H."/>
            <person name="Hubbard S.S."/>
            <person name="Banfield J.F."/>
        </authorList>
    </citation>
    <scope>NUCLEOTIDE SEQUENCE [LARGE SCALE GENOMIC DNA]</scope>
</reference>
<sequence length="108" mass="11875">MLWGAGGKGTNLLNLLDITDQKLTYVVDSNPARHGTFIPGTGQEVVSPEIIVTVKPIRVLITNESYQQEIASQLKELGCGQLEIVALDALFRHLQDADCRIPTLNHHD</sequence>
<dbReference type="Proteomes" id="UP000177310">
    <property type="component" value="Unassembled WGS sequence"/>
</dbReference>
<dbReference type="Pfam" id="PF08484">
    <property type="entry name" value="Methyltransf_14"/>
    <property type="match status" value="1"/>
</dbReference>
<accession>A0A1G1YIL0</accession>
<evidence type="ECO:0000259" key="1">
    <source>
        <dbReference type="Pfam" id="PF08484"/>
    </source>
</evidence>
<evidence type="ECO:0000313" key="2">
    <source>
        <dbReference type="EMBL" id="OGY52173.1"/>
    </source>
</evidence>
<feature type="domain" description="C-methyltransferase" evidence="1">
    <location>
        <begin position="3"/>
        <end position="77"/>
    </location>
</feature>
<protein>
    <recommendedName>
        <fullName evidence="1">C-methyltransferase domain-containing protein</fullName>
    </recommendedName>
</protein>
<name>A0A1G1YIL0_9BACT</name>
<dbReference type="STRING" id="1797542.A3J59_03405"/>
<dbReference type="AlphaFoldDB" id="A0A1G1YIL0"/>
<dbReference type="EMBL" id="MHIL01000008">
    <property type="protein sequence ID" value="OGY52173.1"/>
    <property type="molecule type" value="Genomic_DNA"/>
</dbReference>
<proteinExistence type="predicted"/>
<organism evidence="2 3">
    <name type="scientific">Candidatus Buchananbacteria bacterium RIFCSPHIGHO2_02_FULL_56_16</name>
    <dbReference type="NCBI Taxonomy" id="1797542"/>
    <lineage>
        <taxon>Bacteria</taxon>
        <taxon>Candidatus Buchananiibacteriota</taxon>
    </lineage>
</organism>